<keyword evidence="1" id="KW-0547">Nucleotide-binding</keyword>
<dbReference type="Pfam" id="PF21530">
    <property type="entry name" value="Pif1_2B_dom"/>
    <property type="match status" value="1"/>
</dbReference>
<dbReference type="AlphaFoldDB" id="A0A1S3XEI7"/>
<gene>
    <name evidence="4" type="primary">LOC107764256</name>
</gene>
<organism evidence="4">
    <name type="scientific">Nicotiana tabacum</name>
    <name type="common">Common tobacco</name>
    <dbReference type="NCBI Taxonomy" id="4097"/>
    <lineage>
        <taxon>Eukaryota</taxon>
        <taxon>Viridiplantae</taxon>
        <taxon>Streptophyta</taxon>
        <taxon>Embryophyta</taxon>
        <taxon>Tracheophyta</taxon>
        <taxon>Spermatophyta</taxon>
        <taxon>Magnoliopsida</taxon>
        <taxon>eudicotyledons</taxon>
        <taxon>Gunneridae</taxon>
        <taxon>Pentapetalae</taxon>
        <taxon>asterids</taxon>
        <taxon>lamiids</taxon>
        <taxon>Solanales</taxon>
        <taxon>Solanaceae</taxon>
        <taxon>Nicotianoideae</taxon>
        <taxon>Nicotianeae</taxon>
        <taxon>Nicotiana</taxon>
    </lineage>
</organism>
<protein>
    <recommendedName>
        <fullName evidence="1">ATP-dependent DNA helicase</fullName>
        <ecNumber evidence="1">5.6.2.3</ecNumber>
    </recommendedName>
</protein>
<keyword evidence="1" id="KW-0234">DNA repair</keyword>
<dbReference type="PANTHER" id="PTHR10492:SF101">
    <property type="entry name" value="ATP-DEPENDENT DNA HELICASE"/>
    <property type="match status" value="1"/>
</dbReference>
<evidence type="ECO:0000259" key="2">
    <source>
        <dbReference type="Pfam" id="PF05970"/>
    </source>
</evidence>
<dbReference type="RefSeq" id="XP_016438297.1">
    <property type="nucleotide sequence ID" value="XM_016582811.1"/>
</dbReference>
<dbReference type="EC" id="5.6.2.3" evidence="1"/>
<dbReference type="Gene3D" id="3.40.50.300">
    <property type="entry name" value="P-loop containing nucleotide triphosphate hydrolases"/>
    <property type="match status" value="1"/>
</dbReference>
<comment type="cofactor">
    <cofactor evidence="1">
        <name>Mg(2+)</name>
        <dbReference type="ChEBI" id="CHEBI:18420"/>
    </cofactor>
</comment>
<evidence type="ECO:0000313" key="4">
    <source>
        <dbReference type="RefSeq" id="XP_016438297.1"/>
    </source>
</evidence>
<feature type="domain" description="DNA helicase Pif1-like DEAD-box helicase" evidence="2">
    <location>
        <begin position="98"/>
        <end position="318"/>
    </location>
</feature>
<comment type="similarity">
    <text evidence="1">Belongs to the helicase family.</text>
</comment>
<keyword evidence="1" id="KW-0233">DNA recombination</keyword>
<dbReference type="GO" id="GO:0016887">
    <property type="term" value="F:ATP hydrolysis activity"/>
    <property type="evidence" value="ECO:0007669"/>
    <property type="project" value="RHEA"/>
</dbReference>
<evidence type="ECO:0000259" key="3">
    <source>
        <dbReference type="Pfam" id="PF21530"/>
    </source>
</evidence>
<feature type="domain" description="DNA helicase Pif1-like 2B" evidence="3">
    <location>
        <begin position="378"/>
        <end position="424"/>
    </location>
</feature>
<dbReference type="GO" id="GO:0000723">
    <property type="term" value="P:telomere maintenance"/>
    <property type="evidence" value="ECO:0007669"/>
    <property type="project" value="InterPro"/>
</dbReference>
<dbReference type="GO" id="GO:0005524">
    <property type="term" value="F:ATP binding"/>
    <property type="evidence" value="ECO:0007669"/>
    <property type="project" value="UniProtKB-KW"/>
</dbReference>
<proteinExistence type="inferred from homology"/>
<dbReference type="Pfam" id="PF05970">
    <property type="entry name" value="PIF1"/>
    <property type="match status" value="1"/>
</dbReference>
<sequence>MRHRKCEEAWIPQVSQMRILVRKCEEFDLTDNELKNRCLQKLENFLKGYGRSFQDFLTMPAHVYKEEEVDISNRLIRDELCCNRRDLAEEHEELVKNLTDEQNCIYKRIITAVNEDKGEFFFLYGFGGTCKTFIWRTVSFAIRSKGDIVLTVASSEIASLLLPGGLTAHSRFVIPLNLTEYSTCNIKQSSLLANSIVKAKSIIWDEAPMMHRYCFDVLDRTLRGILRFKDASNLGRPFGGKIVILGGDFIQILHVIPKGTRQGIVNASLYSSYLWSHCQLLTLTKNMRLQSHEIGPQMQELKVFSDWILAIGDGMIDNQLMDTSNKKVILAPTLDMVESINKYMISLNHIPEKSYLSSDTICSSDQTYSALKHVHTPEILNTIKCSGVPNHALTLEVGVPMMLLRNIDQSAGLCNGTKLIITKLGNQVIEAKVLSGHMAGQKVVIPRMTLTPSDARILFKIQRRQFSITASFAMTINKSQGQSLSHVGLFLKKPLFTHGQLYAALSGDPNTKSVASELPTSTPDESNILPIETTDVLATPATEEQVEIASISGVLVARLEQPNEPNEVGDPDVPASTSSESVILLIEISNVLTTATTEEQVEIASTAEALVAKSKQPNEVGDLGGISKEIGALVAASKESNDVGDLGGSSEEIGALVSTFKQPNEEGF</sequence>
<dbReference type="PaxDb" id="4097-A0A1S3XEI7"/>
<keyword evidence="1" id="KW-0067">ATP-binding</keyword>
<accession>A0A1S3XEI7</accession>
<dbReference type="STRING" id="4097.A0A1S3XEI7"/>
<dbReference type="OrthoDB" id="1669105at2759"/>
<dbReference type="InterPro" id="IPR049163">
    <property type="entry name" value="Pif1-like_2B_dom"/>
</dbReference>
<dbReference type="GO" id="GO:0006310">
    <property type="term" value="P:DNA recombination"/>
    <property type="evidence" value="ECO:0007669"/>
    <property type="project" value="UniProtKB-KW"/>
</dbReference>
<reference evidence="4" key="1">
    <citation type="submission" date="2025-08" db="UniProtKB">
        <authorList>
            <consortium name="RefSeq"/>
        </authorList>
    </citation>
    <scope>IDENTIFICATION</scope>
</reference>
<dbReference type="SUPFAM" id="SSF52540">
    <property type="entry name" value="P-loop containing nucleoside triphosphate hydrolases"/>
    <property type="match status" value="2"/>
</dbReference>
<dbReference type="InterPro" id="IPR027417">
    <property type="entry name" value="P-loop_NTPase"/>
</dbReference>
<name>A0A1S3XEI7_TOBAC</name>
<dbReference type="KEGG" id="nta:107764256"/>
<keyword evidence="1" id="KW-0227">DNA damage</keyword>
<keyword evidence="1" id="KW-0347">Helicase</keyword>
<dbReference type="GO" id="GO:0043139">
    <property type="term" value="F:5'-3' DNA helicase activity"/>
    <property type="evidence" value="ECO:0007669"/>
    <property type="project" value="UniProtKB-EC"/>
</dbReference>
<dbReference type="PANTHER" id="PTHR10492">
    <property type="match status" value="1"/>
</dbReference>
<comment type="catalytic activity">
    <reaction evidence="1">
        <text>ATP + H2O = ADP + phosphate + H(+)</text>
        <dbReference type="Rhea" id="RHEA:13065"/>
        <dbReference type="ChEBI" id="CHEBI:15377"/>
        <dbReference type="ChEBI" id="CHEBI:15378"/>
        <dbReference type="ChEBI" id="CHEBI:30616"/>
        <dbReference type="ChEBI" id="CHEBI:43474"/>
        <dbReference type="ChEBI" id="CHEBI:456216"/>
        <dbReference type="EC" id="5.6.2.3"/>
    </reaction>
</comment>
<dbReference type="InterPro" id="IPR010285">
    <property type="entry name" value="DNA_helicase_pif1-like_DEAD"/>
</dbReference>
<keyword evidence="1" id="KW-0378">Hydrolase</keyword>
<evidence type="ECO:0000256" key="1">
    <source>
        <dbReference type="RuleBase" id="RU363044"/>
    </source>
</evidence>
<dbReference type="GO" id="GO:0006281">
    <property type="term" value="P:DNA repair"/>
    <property type="evidence" value="ECO:0007669"/>
    <property type="project" value="UniProtKB-KW"/>
</dbReference>